<evidence type="ECO:0000313" key="6">
    <source>
        <dbReference type="Proteomes" id="UP000663855"/>
    </source>
</evidence>
<accession>A0A815LHY8</accession>
<dbReference type="Gene3D" id="3.90.1720.10">
    <property type="entry name" value="endopeptidase domain like (from Nostoc punctiforme)"/>
    <property type="match status" value="1"/>
</dbReference>
<dbReference type="EMBL" id="CAJOBH010069136">
    <property type="protein sequence ID" value="CAF4463333.1"/>
    <property type="molecule type" value="Genomic_DNA"/>
</dbReference>
<keyword evidence="1" id="KW-1133">Transmembrane helix</keyword>
<organism evidence="2 6">
    <name type="scientific">Rotaria magnacalcarata</name>
    <dbReference type="NCBI Taxonomy" id="392030"/>
    <lineage>
        <taxon>Eukaryota</taxon>
        <taxon>Metazoa</taxon>
        <taxon>Spiralia</taxon>
        <taxon>Gnathifera</taxon>
        <taxon>Rotifera</taxon>
        <taxon>Eurotatoria</taxon>
        <taxon>Bdelloidea</taxon>
        <taxon>Philodinida</taxon>
        <taxon>Philodinidae</taxon>
        <taxon>Rotaria</taxon>
    </lineage>
</organism>
<sequence length="315" mass="35331">MPIFHTIEPKDIWLGDHLYIWSSPLHQHHGIVLFVNSQDYEESEILEFNTFDGSHKPSRAVVQKRVVYSSRYACFKLPGTAYKFQSLKPEFVVDNAQHILEQVTFGGCLIVPTDLASPTLSSSHYDLILRNCECLAFWCKTGMWYSEQIEKVVHWIATPLLTFLKAIGDYFIINQIVSAIGQEAMSELIERSLCIFKDKFCSTLLAEGIGNAIAVVIVDLLKLIFRYKQYKNGQMTEEEFLKKTITTLIKDLTIGVLAFAIQALLTYFSFGDAALCSWIGGFVGSVIGSFVGNILGNLVVNGIAQLQDKRVPSIA</sequence>
<proteinExistence type="predicted"/>
<evidence type="ECO:0000313" key="3">
    <source>
        <dbReference type="EMBL" id="CAF4136636.1"/>
    </source>
</evidence>
<dbReference type="Proteomes" id="UP000681967">
    <property type="component" value="Unassembled WGS sequence"/>
</dbReference>
<dbReference type="EMBL" id="CAJNOV010010530">
    <property type="protein sequence ID" value="CAF1410290.1"/>
    <property type="molecule type" value="Genomic_DNA"/>
</dbReference>
<dbReference type="EMBL" id="CAJOBI010064296">
    <property type="protein sequence ID" value="CAF4428905.1"/>
    <property type="molecule type" value="Genomic_DNA"/>
</dbReference>
<gene>
    <name evidence="5" type="ORF">BYL167_LOCUS34304</name>
    <name evidence="2" type="ORF">CJN711_LOCUS22464</name>
    <name evidence="3" type="ORF">GIL414_LOCUS18794</name>
    <name evidence="4" type="ORF">SMN809_LOCUS31712</name>
</gene>
<feature type="transmembrane region" description="Helical" evidence="1">
    <location>
        <begin position="252"/>
        <end position="271"/>
    </location>
</feature>
<keyword evidence="1" id="KW-0472">Membrane</keyword>
<name>A0A815LHY8_9BILA</name>
<feature type="transmembrane region" description="Helical" evidence="1">
    <location>
        <begin position="277"/>
        <end position="300"/>
    </location>
</feature>
<comment type="caution">
    <text evidence="2">The sequence shown here is derived from an EMBL/GenBank/DDBJ whole genome shotgun (WGS) entry which is preliminary data.</text>
</comment>
<keyword evidence="1" id="KW-0812">Transmembrane</keyword>
<reference evidence="2" key="1">
    <citation type="submission" date="2021-02" db="EMBL/GenBank/DDBJ databases">
        <authorList>
            <person name="Nowell W R."/>
        </authorList>
    </citation>
    <scope>NUCLEOTIDE SEQUENCE</scope>
</reference>
<evidence type="ECO:0000313" key="4">
    <source>
        <dbReference type="EMBL" id="CAF4428905.1"/>
    </source>
</evidence>
<dbReference type="Proteomes" id="UP000681720">
    <property type="component" value="Unassembled WGS sequence"/>
</dbReference>
<dbReference type="Proteomes" id="UP000676336">
    <property type="component" value="Unassembled WGS sequence"/>
</dbReference>
<protein>
    <submittedName>
        <fullName evidence="2">Uncharacterized protein</fullName>
    </submittedName>
</protein>
<evidence type="ECO:0000256" key="1">
    <source>
        <dbReference type="SAM" id="Phobius"/>
    </source>
</evidence>
<dbReference type="EMBL" id="CAJOBJ010009375">
    <property type="protein sequence ID" value="CAF4136636.1"/>
    <property type="molecule type" value="Genomic_DNA"/>
</dbReference>
<evidence type="ECO:0000313" key="5">
    <source>
        <dbReference type="EMBL" id="CAF4463333.1"/>
    </source>
</evidence>
<evidence type="ECO:0000313" key="2">
    <source>
        <dbReference type="EMBL" id="CAF1410290.1"/>
    </source>
</evidence>
<feature type="transmembrane region" description="Helical" evidence="1">
    <location>
        <begin position="204"/>
        <end position="225"/>
    </location>
</feature>
<dbReference type="Proteomes" id="UP000663855">
    <property type="component" value="Unassembled WGS sequence"/>
</dbReference>
<dbReference type="AlphaFoldDB" id="A0A815LHY8"/>